<dbReference type="OMA" id="DECNAMD"/>
<evidence type="ECO:0000313" key="1">
    <source>
        <dbReference type="EnsemblPlants" id="TraesCS5B02G553800.1"/>
    </source>
</evidence>
<dbReference type="OrthoDB" id="691203at2759"/>
<dbReference type="Gramene" id="TraesCS5B02G553800.1">
    <property type="protein sequence ID" value="TraesCS5B02G553800.1"/>
    <property type="gene ID" value="TraesCS5B02G553800"/>
</dbReference>
<sequence>MIWIQLEHPKHLTTIFRNLTEVYLYCIFPECDLNWTMFLVEAAPTLLNFTLLRNQHPCVKPSEYSSQKTNMLWEPSKDWKHLNLKLLVMAGFEDEDKVTNYLKLFMERAVGLKRIDLRGKHPCDECNAMDLELESTRSLVDKASRYRIKERLTHEFSLSVKITIC</sequence>
<accession>A0A3B6LYK8</accession>
<proteinExistence type="predicted"/>
<dbReference type="PANTHER" id="PTHR32153">
    <property type="entry name" value="OJ000223_09.16 PROTEIN"/>
    <property type="match status" value="1"/>
</dbReference>
<protein>
    <recommendedName>
        <fullName evidence="3">FBD domain-containing protein</fullName>
    </recommendedName>
</protein>
<name>A0A3B6LYK8_WHEAT</name>
<organism evidence="1">
    <name type="scientific">Triticum aestivum</name>
    <name type="common">Wheat</name>
    <dbReference type="NCBI Taxonomy" id="4565"/>
    <lineage>
        <taxon>Eukaryota</taxon>
        <taxon>Viridiplantae</taxon>
        <taxon>Streptophyta</taxon>
        <taxon>Embryophyta</taxon>
        <taxon>Tracheophyta</taxon>
        <taxon>Spermatophyta</taxon>
        <taxon>Magnoliopsida</taxon>
        <taxon>Liliopsida</taxon>
        <taxon>Poales</taxon>
        <taxon>Poaceae</taxon>
        <taxon>BOP clade</taxon>
        <taxon>Pooideae</taxon>
        <taxon>Triticodae</taxon>
        <taxon>Triticeae</taxon>
        <taxon>Triticinae</taxon>
        <taxon>Triticum</taxon>
    </lineage>
</organism>
<dbReference type="Gramene" id="TraesCS5B03G1318100.1">
    <property type="protein sequence ID" value="TraesCS5B03G1318100.1.CDS"/>
    <property type="gene ID" value="TraesCS5B03G1318100"/>
</dbReference>
<dbReference type="InterPro" id="IPR044997">
    <property type="entry name" value="F-box_plant"/>
</dbReference>
<dbReference type="AlphaFoldDB" id="A0A3B6LYK8"/>
<reference evidence="1" key="2">
    <citation type="submission" date="2018-10" db="UniProtKB">
        <authorList>
            <consortium name="EnsemblPlants"/>
        </authorList>
    </citation>
    <scope>IDENTIFICATION</scope>
</reference>
<dbReference type="STRING" id="4565.A0A3B6LYK8"/>
<dbReference type="Proteomes" id="UP000019116">
    <property type="component" value="Chromosome 5B"/>
</dbReference>
<evidence type="ECO:0000313" key="2">
    <source>
        <dbReference type="Proteomes" id="UP000019116"/>
    </source>
</evidence>
<reference evidence="1" key="1">
    <citation type="submission" date="2018-08" db="EMBL/GenBank/DDBJ databases">
        <authorList>
            <person name="Rossello M."/>
        </authorList>
    </citation>
    <scope>NUCLEOTIDE SEQUENCE [LARGE SCALE GENOMIC DNA]</scope>
    <source>
        <strain evidence="1">cv. Chinese Spring</strain>
    </source>
</reference>
<keyword evidence="2" id="KW-1185">Reference proteome</keyword>
<evidence type="ECO:0008006" key="3">
    <source>
        <dbReference type="Google" id="ProtNLM"/>
    </source>
</evidence>
<dbReference type="EnsemblPlants" id="TraesCS5B02G553800.1">
    <property type="protein sequence ID" value="TraesCS5B02G553800.1"/>
    <property type="gene ID" value="TraesCS5B02G553800"/>
</dbReference>